<accession>A0ABS1UWV9</accession>
<dbReference type="RefSeq" id="WP_202823700.1">
    <property type="nucleotide sequence ID" value="NZ_JAEUXJ010000001.1"/>
</dbReference>
<keyword evidence="1" id="KW-0472">Membrane</keyword>
<evidence type="ECO:0000256" key="1">
    <source>
        <dbReference type="SAM" id="Phobius"/>
    </source>
</evidence>
<sequence length="116" mass="12875">MAEQRPFQIDHARLYEVGRDGIPRTDTGTDPEWLGPRHRQVLAWTALGAMVTGALAGLCVLCFVLGARLWAAGLALAMLAATPLVAVGPVLDWWRHRRPHRHRHLSRSRDFPSGHG</sequence>
<organism evidence="2 3">
    <name type="scientific">Belnapia mucosa</name>
    <dbReference type="NCBI Taxonomy" id="2804532"/>
    <lineage>
        <taxon>Bacteria</taxon>
        <taxon>Pseudomonadati</taxon>
        <taxon>Pseudomonadota</taxon>
        <taxon>Alphaproteobacteria</taxon>
        <taxon>Acetobacterales</taxon>
        <taxon>Roseomonadaceae</taxon>
        <taxon>Belnapia</taxon>
    </lineage>
</organism>
<evidence type="ECO:0000313" key="3">
    <source>
        <dbReference type="Proteomes" id="UP000606490"/>
    </source>
</evidence>
<proteinExistence type="predicted"/>
<name>A0ABS1UWV9_9PROT</name>
<reference evidence="2 3" key="1">
    <citation type="submission" date="2021-01" db="EMBL/GenBank/DDBJ databases">
        <title>Belnapia mucosa sp. nov. and Belnapia arida sp. nov., isolated from the Tabernas Desert (Almeria, Spain).</title>
        <authorList>
            <person name="Molina-Menor E."/>
            <person name="Vidal-Verdu A."/>
            <person name="Calonge A."/>
            <person name="Satari L."/>
            <person name="Pereto Magraner J."/>
            <person name="Porcar Miralles M."/>
        </authorList>
    </citation>
    <scope>NUCLEOTIDE SEQUENCE [LARGE SCALE GENOMIC DNA]</scope>
    <source>
        <strain evidence="2 3">T6</strain>
    </source>
</reference>
<dbReference type="Proteomes" id="UP000606490">
    <property type="component" value="Unassembled WGS sequence"/>
</dbReference>
<gene>
    <name evidence="2" type="ORF">JMJ55_01430</name>
</gene>
<keyword evidence="1" id="KW-1133">Transmembrane helix</keyword>
<evidence type="ECO:0000313" key="2">
    <source>
        <dbReference type="EMBL" id="MBL6453962.1"/>
    </source>
</evidence>
<comment type="caution">
    <text evidence="2">The sequence shown here is derived from an EMBL/GenBank/DDBJ whole genome shotgun (WGS) entry which is preliminary data.</text>
</comment>
<dbReference type="InterPro" id="IPR036938">
    <property type="entry name" value="PAP2/HPO_sf"/>
</dbReference>
<feature type="transmembrane region" description="Helical" evidence="1">
    <location>
        <begin position="72"/>
        <end position="94"/>
    </location>
</feature>
<feature type="transmembrane region" description="Helical" evidence="1">
    <location>
        <begin position="41"/>
        <end position="66"/>
    </location>
</feature>
<dbReference type="SUPFAM" id="SSF48317">
    <property type="entry name" value="Acid phosphatase/Vanadium-dependent haloperoxidase"/>
    <property type="match status" value="1"/>
</dbReference>
<protein>
    <submittedName>
        <fullName evidence="2">Uncharacterized protein</fullName>
    </submittedName>
</protein>
<dbReference type="EMBL" id="JAEUXJ010000001">
    <property type="protein sequence ID" value="MBL6453962.1"/>
    <property type="molecule type" value="Genomic_DNA"/>
</dbReference>
<keyword evidence="1" id="KW-0812">Transmembrane</keyword>
<keyword evidence="3" id="KW-1185">Reference proteome</keyword>